<dbReference type="OrthoDB" id="210138at2"/>
<organism evidence="3 4">
    <name type="scientific">Rubinisphaera italica</name>
    <dbReference type="NCBI Taxonomy" id="2527969"/>
    <lineage>
        <taxon>Bacteria</taxon>
        <taxon>Pseudomonadati</taxon>
        <taxon>Planctomycetota</taxon>
        <taxon>Planctomycetia</taxon>
        <taxon>Planctomycetales</taxon>
        <taxon>Planctomycetaceae</taxon>
        <taxon>Rubinisphaera</taxon>
    </lineage>
</organism>
<feature type="transmembrane region" description="Helical" evidence="2">
    <location>
        <begin position="355"/>
        <end position="375"/>
    </location>
</feature>
<name>A0A5C5XMH3_9PLAN</name>
<feature type="compositionally biased region" description="Polar residues" evidence="1">
    <location>
        <begin position="171"/>
        <end position="189"/>
    </location>
</feature>
<comment type="caution">
    <text evidence="3">The sequence shown here is derived from an EMBL/GenBank/DDBJ whole genome shotgun (WGS) entry which is preliminary data.</text>
</comment>
<keyword evidence="4" id="KW-1185">Reference proteome</keyword>
<dbReference type="AlphaFoldDB" id="A0A5C5XMH3"/>
<reference evidence="3 4" key="1">
    <citation type="submission" date="2019-02" db="EMBL/GenBank/DDBJ databases">
        <title>Deep-cultivation of Planctomycetes and their phenomic and genomic characterization uncovers novel biology.</title>
        <authorList>
            <person name="Wiegand S."/>
            <person name="Jogler M."/>
            <person name="Boedeker C."/>
            <person name="Pinto D."/>
            <person name="Vollmers J."/>
            <person name="Rivas-Marin E."/>
            <person name="Kohn T."/>
            <person name="Peeters S.H."/>
            <person name="Heuer A."/>
            <person name="Rast P."/>
            <person name="Oberbeckmann S."/>
            <person name="Bunk B."/>
            <person name="Jeske O."/>
            <person name="Meyerdierks A."/>
            <person name="Storesund J.E."/>
            <person name="Kallscheuer N."/>
            <person name="Luecker S."/>
            <person name="Lage O.M."/>
            <person name="Pohl T."/>
            <person name="Merkel B.J."/>
            <person name="Hornburger P."/>
            <person name="Mueller R.-W."/>
            <person name="Bruemmer F."/>
            <person name="Labrenz M."/>
            <person name="Spormann A.M."/>
            <person name="Op Den Camp H."/>
            <person name="Overmann J."/>
            <person name="Amann R."/>
            <person name="Jetten M.S.M."/>
            <person name="Mascher T."/>
            <person name="Medema M.H."/>
            <person name="Devos D.P."/>
            <person name="Kaster A.-K."/>
            <person name="Ovreas L."/>
            <person name="Rohde M."/>
            <person name="Galperin M.Y."/>
            <person name="Jogler C."/>
        </authorList>
    </citation>
    <scope>NUCLEOTIDE SEQUENCE [LARGE SCALE GENOMIC DNA]</scope>
    <source>
        <strain evidence="3 4">Pan54</strain>
    </source>
</reference>
<feature type="transmembrane region" description="Helical" evidence="2">
    <location>
        <begin position="320"/>
        <end position="343"/>
    </location>
</feature>
<feature type="compositionally biased region" description="Pro residues" evidence="1">
    <location>
        <begin position="117"/>
        <end position="131"/>
    </location>
</feature>
<evidence type="ECO:0000313" key="3">
    <source>
        <dbReference type="EMBL" id="TWT64150.1"/>
    </source>
</evidence>
<feature type="compositionally biased region" description="Polar residues" evidence="1">
    <location>
        <begin position="236"/>
        <end position="282"/>
    </location>
</feature>
<evidence type="ECO:0000256" key="2">
    <source>
        <dbReference type="SAM" id="Phobius"/>
    </source>
</evidence>
<feature type="compositionally biased region" description="Basic and acidic residues" evidence="1">
    <location>
        <begin position="52"/>
        <end position="68"/>
    </location>
</feature>
<accession>A0A5C5XMH3</accession>
<dbReference type="Proteomes" id="UP000316095">
    <property type="component" value="Unassembled WGS sequence"/>
</dbReference>
<gene>
    <name evidence="3" type="ORF">Pan54_49110</name>
</gene>
<dbReference type="RefSeq" id="WP_146505889.1">
    <property type="nucleotide sequence ID" value="NZ_SJPG01000001.1"/>
</dbReference>
<feature type="compositionally biased region" description="Polar residues" evidence="1">
    <location>
        <begin position="404"/>
        <end position="417"/>
    </location>
</feature>
<keyword evidence="2" id="KW-1133">Transmembrane helix</keyword>
<protein>
    <submittedName>
        <fullName evidence="3">Uncharacterized protein</fullName>
    </submittedName>
</protein>
<evidence type="ECO:0000313" key="4">
    <source>
        <dbReference type="Proteomes" id="UP000316095"/>
    </source>
</evidence>
<feature type="compositionally biased region" description="Basic and acidic residues" evidence="1">
    <location>
        <begin position="191"/>
        <end position="208"/>
    </location>
</feature>
<feature type="region of interest" description="Disordered" evidence="1">
    <location>
        <begin position="52"/>
        <end position="307"/>
    </location>
</feature>
<proteinExistence type="predicted"/>
<dbReference type="EMBL" id="SJPG01000001">
    <property type="protein sequence ID" value="TWT64150.1"/>
    <property type="molecule type" value="Genomic_DNA"/>
</dbReference>
<feature type="region of interest" description="Disordered" evidence="1">
    <location>
        <begin position="404"/>
        <end position="425"/>
    </location>
</feature>
<feature type="compositionally biased region" description="Polar residues" evidence="1">
    <location>
        <begin position="134"/>
        <end position="143"/>
    </location>
</feature>
<evidence type="ECO:0000256" key="1">
    <source>
        <dbReference type="SAM" id="MobiDB-lite"/>
    </source>
</evidence>
<feature type="compositionally biased region" description="Basic and acidic residues" evidence="1">
    <location>
        <begin position="283"/>
        <end position="298"/>
    </location>
</feature>
<sequence length="437" mass="48198">MWCDNCHAEVNTSQSPVSGQEQCTECGNELEAATTLGNQSIAQTAHALLKRWEETRYDQEPTASKEGDQTSQPAPQQPVVRRVEQPHAPAKPVVSASRSAEDYQNDEQEFEEEQLQSPPPMISRPATPPAQPVVQKQNPQQDSLPLERQRLANPISFPKRAANIDMKPLPKTQTPPKAQPSKTVTNSAEKPQAERRSFGKTEPKEKSEPTFSAGKSASNDAAGLMAKARQPELSPRNPSITAQKKPTLEQSLSRPQSEPSMTQKPTVTSVDSSAYREQTPQTESRDGQVRFTPRRSETFADFDPETEFTPAKRARNWSAIIGQALVFCSSLGMTGGIGIIIATRFGAGIDIAESTGWLTFAGSHLIFVLGIYTNLSSRMEQVLNEMHSRSDELTRILSYQQTVSQNRAMPRENTPQNRKSDFARGSLAEELASTLPR</sequence>
<keyword evidence="2" id="KW-0472">Membrane</keyword>
<feature type="compositionally biased region" description="Polar residues" evidence="1">
    <location>
        <begin position="209"/>
        <end position="219"/>
    </location>
</feature>
<keyword evidence="2" id="KW-0812">Transmembrane</keyword>
<feature type="compositionally biased region" description="Acidic residues" evidence="1">
    <location>
        <begin position="103"/>
        <end position="114"/>
    </location>
</feature>